<proteinExistence type="predicted"/>
<dbReference type="GO" id="GO:1904262">
    <property type="term" value="P:negative regulation of TORC1 signaling"/>
    <property type="evidence" value="ECO:0007669"/>
    <property type="project" value="TreeGrafter"/>
</dbReference>
<gene>
    <name evidence="1" type="ORF">BV898_04005</name>
</gene>
<dbReference type="PANTHER" id="PTHR31581:SF1">
    <property type="entry name" value="KICSTOR SUBUNIT 2"/>
    <property type="match status" value="1"/>
</dbReference>
<organism evidence="1 2">
    <name type="scientific">Hypsibius exemplaris</name>
    <name type="common">Freshwater tardigrade</name>
    <dbReference type="NCBI Taxonomy" id="2072580"/>
    <lineage>
        <taxon>Eukaryota</taxon>
        <taxon>Metazoa</taxon>
        <taxon>Ecdysozoa</taxon>
        <taxon>Tardigrada</taxon>
        <taxon>Eutardigrada</taxon>
        <taxon>Parachela</taxon>
        <taxon>Hypsibioidea</taxon>
        <taxon>Hypsibiidae</taxon>
        <taxon>Hypsibius</taxon>
    </lineage>
</organism>
<evidence type="ECO:0000313" key="1">
    <source>
        <dbReference type="EMBL" id="OQV22159.1"/>
    </source>
</evidence>
<dbReference type="GO" id="GO:0061462">
    <property type="term" value="P:protein localization to lysosome"/>
    <property type="evidence" value="ECO:0007669"/>
    <property type="project" value="TreeGrafter"/>
</dbReference>
<name>A0A1W0X3T5_HYPEX</name>
<keyword evidence="2" id="KW-1185">Reference proteome</keyword>
<evidence type="ECO:0000313" key="2">
    <source>
        <dbReference type="Proteomes" id="UP000192578"/>
    </source>
</evidence>
<dbReference type="GO" id="GO:0034198">
    <property type="term" value="P:cellular response to amino acid starvation"/>
    <property type="evidence" value="ECO:0007669"/>
    <property type="project" value="TreeGrafter"/>
</dbReference>
<dbReference type="GO" id="GO:0042149">
    <property type="term" value="P:cellular response to glucose starvation"/>
    <property type="evidence" value="ECO:0007669"/>
    <property type="project" value="TreeGrafter"/>
</dbReference>
<dbReference type="Pfam" id="PF09404">
    <property type="entry name" value="C12orf66_like"/>
    <property type="match status" value="2"/>
</dbReference>
<accession>A0A1W0X3T5</accession>
<dbReference type="InterPro" id="IPR018544">
    <property type="entry name" value="KICS_2"/>
</dbReference>
<reference evidence="2" key="1">
    <citation type="submission" date="2017-01" db="EMBL/GenBank/DDBJ databases">
        <title>Comparative genomics of anhydrobiosis in the tardigrade Hypsibius dujardini.</title>
        <authorList>
            <person name="Yoshida Y."/>
            <person name="Koutsovoulos G."/>
            <person name="Laetsch D."/>
            <person name="Stevens L."/>
            <person name="Kumar S."/>
            <person name="Horikawa D."/>
            <person name="Ishino K."/>
            <person name="Komine S."/>
            <person name="Tomita M."/>
            <person name="Blaxter M."/>
            <person name="Arakawa K."/>
        </authorList>
    </citation>
    <scope>NUCLEOTIDE SEQUENCE [LARGE SCALE GENOMIC DNA]</scope>
    <source>
        <strain evidence="2">Z151</strain>
    </source>
</reference>
<dbReference type="InterPro" id="IPR038060">
    <property type="entry name" value="C12orf66-like_central_sf"/>
</dbReference>
<protein>
    <submittedName>
        <fullName evidence="1">UPF0536 protein C12orf66-like protein</fullName>
    </submittedName>
</protein>
<dbReference type="PANTHER" id="PTHR31581">
    <property type="entry name" value="KICSTOR COMPLEX PROTEIN C12ORF66"/>
    <property type="match status" value="1"/>
</dbReference>
<dbReference type="SUPFAM" id="SSF160651">
    <property type="entry name" value="FLJ32549 C-terminal domain-like"/>
    <property type="match status" value="1"/>
</dbReference>
<dbReference type="OrthoDB" id="18134at2759"/>
<dbReference type="SUPFAM" id="SSF158548">
    <property type="entry name" value="FLJ32549 domain-like"/>
    <property type="match status" value="1"/>
</dbReference>
<dbReference type="Proteomes" id="UP000192578">
    <property type="component" value="Unassembled WGS sequence"/>
</dbReference>
<dbReference type="AlphaFoldDB" id="A0A1W0X3T5"/>
<dbReference type="EMBL" id="MTYJ01000019">
    <property type="protein sequence ID" value="OQV22159.1"/>
    <property type="molecule type" value="Genomic_DNA"/>
</dbReference>
<comment type="caution">
    <text evidence="1">The sequence shown here is derived from an EMBL/GenBank/DDBJ whole genome shotgun (WGS) entry which is preliminary data.</text>
</comment>
<sequence>MSNEQAILEFAFHAMGRFAFDRVKEVCDKEKDSVKNPQGFALGWSQFVYSLSQLSQAEKTYFCLGFLLQTPNNPKAFRKKEVPLQAQYGQIKQDLDKQMDHLQRLPLSESGVGGGATPRETASGKAGVVVTHSSIPAAVLIHLGEQLSHFTTARLDMIEIYEQMHEMGLNRASTYDQIIKKVDTVVHTYGRKFLHPLLAPLETSFCYETEILKNLIEAQLRILDCNFMGALIRLNNAHRRLTVWPSINQSPEPSLPGSKAAPQKAIPTPALITWFFRYHTALLAKFSLYFYDVLSKQTAQLDLKNLMAKTSPDYYQKIVAFYRKSDALSICIVLDTNGMGYRGLGYRLPEEEPESPTGLESYPAIFCYPSERPTKHWPSVVMTLTMESHRLSQIDAIVAVNDKTMDRTYFLARIEPRLFVAVIFETKKSDKDATVMQFLLEMITGLRCAKTLESLKPV</sequence>
<dbReference type="Gene3D" id="1.10.3450.30">
    <property type="match status" value="1"/>
</dbReference>